<dbReference type="InterPro" id="IPR015943">
    <property type="entry name" value="WD40/YVTN_repeat-like_dom_sf"/>
</dbReference>
<evidence type="ECO:0000313" key="2">
    <source>
        <dbReference type="Proteomes" id="UP000565572"/>
    </source>
</evidence>
<dbReference type="InterPro" id="IPR011047">
    <property type="entry name" value="Quinoprotein_ADH-like_sf"/>
</dbReference>
<protein>
    <submittedName>
        <fullName evidence="1">Outer membrane protein assembly factor BamB</fullName>
    </submittedName>
</protein>
<dbReference type="Gene3D" id="2.130.10.10">
    <property type="entry name" value="YVTN repeat-like/Quinoprotein amine dehydrogenase"/>
    <property type="match status" value="1"/>
</dbReference>
<evidence type="ECO:0000313" key="1">
    <source>
        <dbReference type="EMBL" id="MBB3325057.1"/>
    </source>
</evidence>
<name>A0A7W5P593_9ACTN</name>
<sequence length="298" mass="32495">MSSIVSDGTFVYAYTEDVNGNNNIEARRISNGKRQWRHRASSSPRNLVVGSGVVVNGSQVLDAKSGKLKYYLPEPTGETSNDPYTLVVGGRLYRNTNAEVGAWSAKGTLLWLYTKTGEHFEGPGEGESLVQYHAGRIYVREATADEKPTLVLDAATGVKLGELPFTAQPLAFDGPVAIFTQKHWPDNDRVSVQAVDLDDSHVYWTKTYVAQNPEGRMSLLTPPVIENGLVWFNLDDPAGDRSILVALDEVTGQQESSTSLACRLRGHHSDGAAFGTLGVAQHRLFVPSTCGLQTFKAR</sequence>
<organism evidence="1 2">
    <name type="scientific">Microlunatus antarcticus</name>
    <dbReference type="NCBI Taxonomy" id="53388"/>
    <lineage>
        <taxon>Bacteria</taxon>
        <taxon>Bacillati</taxon>
        <taxon>Actinomycetota</taxon>
        <taxon>Actinomycetes</taxon>
        <taxon>Propionibacteriales</taxon>
        <taxon>Propionibacteriaceae</taxon>
        <taxon>Microlunatus</taxon>
    </lineage>
</organism>
<comment type="caution">
    <text evidence="1">The sequence shown here is derived from an EMBL/GenBank/DDBJ whole genome shotgun (WGS) entry which is preliminary data.</text>
</comment>
<keyword evidence="2" id="KW-1185">Reference proteome</keyword>
<dbReference type="SUPFAM" id="SSF50998">
    <property type="entry name" value="Quinoprotein alcohol dehydrogenase-like"/>
    <property type="match status" value="1"/>
</dbReference>
<dbReference type="AlphaFoldDB" id="A0A7W5P593"/>
<reference evidence="1 2" key="1">
    <citation type="submission" date="2020-08" db="EMBL/GenBank/DDBJ databases">
        <title>Sequencing the genomes of 1000 actinobacteria strains.</title>
        <authorList>
            <person name="Klenk H.-P."/>
        </authorList>
    </citation>
    <scope>NUCLEOTIDE SEQUENCE [LARGE SCALE GENOMIC DNA]</scope>
    <source>
        <strain evidence="1 2">DSM 11053</strain>
    </source>
</reference>
<dbReference type="Proteomes" id="UP000565572">
    <property type="component" value="Unassembled WGS sequence"/>
</dbReference>
<gene>
    <name evidence="1" type="ORF">FHX39_000001</name>
</gene>
<proteinExistence type="predicted"/>
<accession>A0A7W5P593</accession>
<dbReference type="EMBL" id="JACHZG010000001">
    <property type="protein sequence ID" value="MBB3325057.1"/>
    <property type="molecule type" value="Genomic_DNA"/>
</dbReference>